<keyword evidence="2" id="KW-0732">Signal</keyword>
<feature type="compositionally biased region" description="Acidic residues" evidence="1">
    <location>
        <begin position="129"/>
        <end position="140"/>
    </location>
</feature>
<dbReference type="AlphaFoldDB" id="A0A932FXQ7"/>
<proteinExistence type="predicted"/>
<organism evidence="3 4">
    <name type="scientific">Tectimicrobiota bacterium</name>
    <dbReference type="NCBI Taxonomy" id="2528274"/>
    <lineage>
        <taxon>Bacteria</taxon>
        <taxon>Pseudomonadati</taxon>
        <taxon>Nitrospinota/Tectimicrobiota group</taxon>
        <taxon>Candidatus Tectimicrobiota</taxon>
    </lineage>
</organism>
<evidence type="ECO:0000256" key="2">
    <source>
        <dbReference type="SAM" id="SignalP"/>
    </source>
</evidence>
<evidence type="ECO:0000313" key="3">
    <source>
        <dbReference type="EMBL" id="MBI2875744.1"/>
    </source>
</evidence>
<dbReference type="EMBL" id="JACPRF010000075">
    <property type="protein sequence ID" value="MBI2875744.1"/>
    <property type="molecule type" value="Genomic_DNA"/>
</dbReference>
<feature type="chain" id="PRO_5037899166" evidence="2">
    <location>
        <begin position="31"/>
        <end position="140"/>
    </location>
</feature>
<sequence length="140" mass="14992">MKQRSAGGRLSWLVLAWLVLALGVPAGAQAQGKSQVRKLGRGLLNVVTGPLEIPKQAIREAKRGEEKNVGAVFLGYFTGLVLGAGYAVERSLAGVVEIISFPFPNPDGTYEPLVEPETVFSDGSWVEVPEPEEEPPPPKD</sequence>
<feature type="region of interest" description="Disordered" evidence="1">
    <location>
        <begin position="121"/>
        <end position="140"/>
    </location>
</feature>
<dbReference type="Proteomes" id="UP000769766">
    <property type="component" value="Unassembled WGS sequence"/>
</dbReference>
<dbReference type="NCBIfam" id="TIGR04073">
    <property type="entry name" value="exo_TIGR04073"/>
    <property type="match status" value="1"/>
</dbReference>
<feature type="signal peptide" evidence="2">
    <location>
        <begin position="1"/>
        <end position="30"/>
    </location>
</feature>
<gene>
    <name evidence="3" type="ORF">HYY20_02555</name>
</gene>
<accession>A0A932FXQ7</accession>
<comment type="caution">
    <text evidence="3">The sequence shown here is derived from an EMBL/GenBank/DDBJ whole genome shotgun (WGS) entry which is preliminary data.</text>
</comment>
<dbReference type="InterPro" id="IPR023824">
    <property type="entry name" value="CHP04073_exosortase-affil"/>
</dbReference>
<reference evidence="3" key="1">
    <citation type="submission" date="2020-07" db="EMBL/GenBank/DDBJ databases">
        <title>Huge and variable diversity of episymbiotic CPR bacteria and DPANN archaea in groundwater ecosystems.</title>
        <authorList>
            <person name="He C.Y."/>
            <person name="Keren R."/>
            <person name="Whittaker M."/>
            <person name="Farag I.F."/>
            <person name="Doudna J."/>
            <person name="Cate J.H.D."/>
            <person name="Banfield J.F."/>
        </authorList>
    </citation>
    <scope>NUCLEOTIDE SEQUENCE</scope>
    <source>
        <strain evidence="3">NC_groundwater_672_Ag_B-0.1um_62_36</strain>
    </source>
</reference>
<evidence type="ECO:0000313" key="4">
    <source>
        <dbReference type="Proteomes" id="UP000769766"/>
    </source>
</evidence>
<protein>
    <submittedName>
        <fullName evidence="3">Exosortase system-associated protein, TIGR04073 family</fullName>
    </submittedName>
</protein>
<name>A0A932FXQ7_UNCTE</name>
<evidence type="ECO:0000256" key="1">
    <source>
        <dbReference type="SAM" id="MobiDB-lite"/>
    </source>
</evidence>